<organism evidence="3 4">
    <name type="scientific">Chryseobacterium geocarposphaerae</name>
    <dbReference type="NCBI Taxonomy" id="1416776"/>
    <lineage>
        <taxon>Bacteria</taxon>
        <taxon>Pseudomonadati</taxon>
        <taxon>Bacteroidota</taxon>
        <taxon>Flavobacteriia</taxon>
        <taxon>Flavobacteriales</taxon>
        <taxon>Weeksellaceae</taxon>
        <taxon>Chryseobacterium group</taxon>
        <taxon>Chryseobacterium</taxon>
    </lineage>
</organism>
<protein>
    <submittedName>
        <fullName evidence="3">Uncharacterized protein DUF4822</fullName>
    </submittedName>
</protein>
<feature type="chain" id="PRO_5014883396" evidence="1">
    <location>
        <begin position="20"/>
        <end position="285"/>
    </location>
</feature>
<dbReference type="EMBL" id="PGFD01000001">
    <property type="protein sequence ID" value="PJJ68058.1"/>
    <property type="molecule type" value="Genomic_DNA"/>
</dbReference>
<dbReference type="AlphaFoldDB" id="A0A2M9CB32"/>
<evidence type="ECO:0000256" key="1">
    <source>
        <dbReference type="SAM" id="SignalP"/>
    </source>
</evidence>
<reference evidence="3 4" key="1">
    <citation type="submission" date="2017-11" db="EMBL/GenBank/DDBJ databases">
        <title>Genomic Encyclopedia of Archaeal and Bacterial Type Strains, Phase II (KMG-II): From Individual Species to Whole Genera.</title>
        <authorList>
            <person name="Goeker M."/>
        </authorList>
    </citation>
    <scope>NUCLEOTIDE SEQUENCE [LARGE SCALE GENOMIC DNA]</scope>
    <source>
        <strain evidence="3 4">DSM 27617</strain>
    </source>
</reference>
<feature type="domain" description="DUF4822" evidence="2">
    <location>
        <begin position="165"/>
        <end position="282"/>
    </location>
</feature>
<dbReference type="PROSITE" id="PS51257">
    <property type="entry name" value="PROKAR_LIPOPROTEIN"/>
    <property type="match status" value="1"/>
</dbReference>
<dbReference type="Proteomes" id="UP000228740">
    <property type="component" value="Unassembled WGS sequence"/>
</dbReference>
<keyword evidence="1" id="KW-0732">Signal</keyword>
<dbReference type="Gene3D" id="2.40.128.540">
    <property type="entry name" value="Domain of unknown function DUF4822"/>
    <property type="match status" value="2"/>
</dbReference>
<proteinExistence type="predicted"/>
<name>A0A2M9CB32_9FLAO</name>
<keyword evidence="4" id="KW-1185">Reference proteome</keyword>
<dbReference type="InterPro" id="IPR032247">
    <property type="entry name" value="DUF4822"/>
</dbReference>
<dbReference type="OrthoDB" id="6455006at2"/>
<sequence>MIISIAKKLMYVASIFAFVATFVSCSSDNNESEIETPSQVLSSTPWETTGAKDKDGNSVALTDPNVSGFVGFSYFKGDGNFAIYGLNDVLRSRGTWSVSADGKTRTITALKPDGTTLFTRVVDILVLNKNEFTYRIHANPNDSSVFYDIKHSKVSHAEPNLGQLILASTPWEMTAVKDKNGNPVALTDPKVSGFVGYSYFRANGTYAIYGLNNVLRSQGTWSISPDGKTRTITAIDANGNVIFTRIVDILTLNNAEFTYRIVPDATNNPAEFYDITHKPVNHLEP</sequence>
<dbReference type="Pfam" id="PF16103">
    <property type="entry name" value="DUF4822"/>
    <property type="match status" value="2"/>
</dbReference>
<evidence type="ECO:0000259" key="2">
    <source>
        <dbReference type="Pfam" id="PF16103"/>
    </source>
</evidence>
<gene>
    <name evidence="3" type="ORF">CLV73_2082</name>
</gene>
<feature type="signal peptide" evidence="1">
    <location>
        <begin position="1"/>
        <end position="19"/>
    </location>
</feature>
<evidence type="ECO:0000313" key="4">
    <source>
        <dbReference type="Proteomes" id="UP000228740"/>
    </source>
</evidence>
<accession>A0A2M9CB32</accession>
<comment type="caution">
    <text evidence="3">The sequence shown here is derived from an EMBL/GenBank/DDBJ whole genome shotgun (WGS) entry which is preliminary data.</text>
</comment>
<feature type="domain" description="DUF4822" evidence="2">
    <location>
        <begin position="39"/>
        <end position="158"/>
    </location>
</feature>
<evidence type="ECO:0000313" key="3">
    <source>
        <dbReference type="EMBL" id="PJJ68058.1"/>
    </source>
</evidence>
<dbReference type="RefSeq" id="WP_100376707.1">
    <property type="nucleotide sequence ID" value="NZ_PGFD01000001.1"/>
</dbReference>